<evidence type="ECO:0000259" key="2">
    <source>
        <dbReference type="Pfam" id="PF01609"/>
    </source>
</evidence>
<keyword evidence="5" id="KW-1185">Reference proteome</keyword>
<evidence type="ECO:0000313" key="5">
    <source>
        <dbReference type="Proteomes" id="UP000030661"/>
    </source>
</evidence>
<dbReference type="Pfam" id="PF13340">
    <property type="entry name" value="DUF4096"/>
    <property type="match status" value="1"/>
</dbReference>
<dbReference type="NCBIfam" id="NF033580">
    <property type="entry name" value="transpos_IS5_3"/>
    <property type="match status" value="1"/>
</dbReference>
<evidence type="ECO:0000313" key="4">
    <source>
        <dbReference type="EMBL" id="GAK55504.1"/>
    </source>
</evidence>
<dbReference type="Pfam" id="PF01609">
    <property type="entry name" value="DDE_Tnp_1"/>
    <property type="match status" value="1"/>
</dbReference>
<feature type="domain" description="Insertion element IS402-like" evidence="3">
    <location>
        <begin position="10"/>
        <end position="83"/>
    </location>
</feature>
<dbReference type="HOGENOM" id="CLU_055261_0_0_0"/>
<dbReference type="Proteomes" id="UP000030661">
    <property type="component" value="Unassembled WGS sequence"/>
</dbReference>
<dbReference type="PANTHER" id="PTHR30007:SF0">
    <property type="entry name" value="TRANSPOSASE"/>
    <property type="match status" value="1"/>
</dbReference>
<dbReference type="GO" id="GO:0003677">
    <property type="term" value="F:DNA binding"/>
    <property type="evidence" value="ECO:0007669"/>
    <property type="project" value="InterPro"/>
</dbReference>
<dbReference type="EMBL" id="DF820463">
    <property type="protein sequence ID" value="GAK55504.1"/>
    <property type="molecule type" value="Genomic_DNA"/>
</dbReference>
<dbReference type="STRING" id="1499967.U27_02338"/>
<feature type="region of interest" description="Disordered" evidence="1">
    <location>
        <begin position="93"/>
        <end position="124"/>
    </location>
</feature>
<protein>
    <submittedName>
        <fullName evidence="4">Transposase IS4 family protein</fullName>
    </submittedName>
</protein>
<dbReference type="AlphaFoldDB" id="A0A0S6W745"/>
<feature type="domain" description="Transposase IS4-like" evidence="2">
    <location>
        <begin position="100"/>
        <end position="253"/>
    </location>
</feature>
<dbReference type="GO" id="GO:0006313">
    <property type="term" value="P:DNA transposition"/>
    <property type="evidence" value="ECO:0007669"/>
    <property type="project" value="InterPro"/>
</dbReference>
<dbReference type="eggNOG" id="COG3293">
    <property type="taxonomic scope" value="Bacteria"/>
</dbReference>
<organism evidence="4">
    <name type="scientific">Vecturithrix granuli</name>
    <dbReference type="NCBI Taxonomy" id="1499967"/>
    <lineage>
        <taxon>Bacteria</taxon>
        <taxon>Candidatus Moduliflexota</taxon>
        <taxon>Candidatus Vecturitrichia</taxon>
        <taxon>Candidatus Vecturitrichales</taxon>
        <taxon>Candidatus Vecturitrichaceae</taxon>
        <taxon>Candidatus Vecturithrix</taxon>
    </lineage>
</organism>
<dbReference type="PANTHER" id="PTHR30007">
    <property type="entry name" value="PHP DOMAIN PROTEIN"/>
    <property type="match status" value="1"/>
</dbReference>
<dbReference type="InterPro" id="IPR002559">
    <property type="entry name" value="Transposase_11"/>
</dbReference>
<name>A0A0S6W745_VECG1</name>
<dbReference type="GO" id="GO:0004803">
    <property type="term" value="F:transposase activity"/>
    <property type="evidence" value="ECO:0007669"/>
    <property type="project" value="InterPro"/>
</dbReference>
<dbReference type="InterPro" id="IPR025161">
    <property type="entry name" value="IS402-like_dom"/>
</dbReference>
<accession>A0A0S6W745</accession>
<evidence type="ECO:0000259" key="3">
    <source>
        <dbReference type="Pfam" id="PF13340"/>
    </source>
</evidence>
<sequence>MHRTLYPTDLTDKQWNLIKDLIPPEKPGGRHRTLDMREVINAMLYVTVSGIQWRLLPHDFPNWSSVYGYFRTWRNSGVWQRLHDTLRAQVRPHAERHTHPTAGCLDSQSVKTTQGPGERGYDAGKHVNGRKRHLLVDTLSLLLAEVVTVASVQDRDGARLLLSRLGGACKKLRKIWVDGGYRGHLVTWVASQFRFVLEPVLRSQDTTGFTVLPRRWLVERTFSWLNLCRRLSKDYECQTTTSETFIYIAMTRLMLRRLAPG</sequence>
<feature type="compositionally biased region" description="Polar residues" evidence="1">
    <location>
        <begin position="106"/>
        <end position="115"/>
    </location>
</feature>
<evidence type="ECO:0000256" key="1">
    <source>
        <dbReference type="SAM" id="MobiDB-lite"/>
    </source>
</evidence>
<reference evidence="4" key="1">
    <citation type="journal article" date="2015" name="PeerJ">
        <title>First genomic representation of candidate bacterial phylum KSB3 points to enhanced environmental sensing as a trigger of wastewater bulking.</title>
        <authorList>
            <person name="Sekiguchi Y."/>
            <person name="Ohashi A."/>
            <person name="Parks D.H."/>
            <person name="Yamauchi T."/>
            <person name="Tyson G.W."/>
            <person name="Hugenholtz P."/>
        </authorList>
    </citation>
    <scope>NUCLEOTIDE SEQUENCE [LARGE SCALE GENOMIC DNA]</scope>
</reference>
<proteinExistence type="predicted"/>
<gene>
    <name evidence="4" type="ORF">U27_02338</name>
</gene>